<name>A0A6G1FW78_9PEZI</name>
<dbReference type="PANTHER" id="PTHR13768">
    <property type="entry name" value="SOLUBLE NSF ATTACHMENT PROTEIN SNAP"/>
    <property type="match status" value="1"/>
</dbReference>
<reference evidence="10" key="3">
    <citation type="submission" date="2025-04" db="UniProtKB">
        <authorList>
            <consortium name="RefSeq"/>
        </authorList>
    </citation>
    <scope>IDENTIFICATION</scope>
    <source>
        <strain evidence="10">CBS 781.70</strain>
    </source>
</reference>
<evidence type="ECO:0000256" key="2">
    <source>
        <dbReference type="ARBA" id="ARBA00010050"/>
    </source>
</evidence>
<comment type="subcellular location">
    <subcellularLocation>
        <location evidence="1 7">Membrane</location>
        <topology evidence="1 7">Peripheral membrane protein</topology>
    </subcellularLocation>
</comment>
<dbReference type="OrthoDB" id="9984275at2759"/>
<dbReference type="GO" id="GO:0019905">
    <property type="term" value="F:syntaxin binding"/>
    <property type="evidence" value="ECO:0007669"/>
    <property type="project" value="TreeGrafter"/>
</dbReference>
<evidence type="ECO:0000256" key="7">
    <source>
        <dbReference type="RuleBase" id="RU367013"/>
    </source>
</evidence>
<dbReference type="GeneID" id="54422763"/>
<keyword evidence="9" id="KW-1185">Reference proteome</keyword>
<dbReference type="GO" id="GO:0031201">
    <property type="term" value="C:SNARE complex"/>
    <property type="evidence" value="ECO:0007669"/>
    <property type="project" value="TreeGrafter"/>
</dbReference>
<evidence type="ECO:0000256" key="5">
    <source>
        <dbReference type="ARBA" id="ARBA00022927"/>
    </source>
</evidence>
<dbReference type="InterPro" id="IPR011990">
    <property type="entry name" value="TPR-like_helical_dom_sf"/>
</dbReference>
<dbReference type="InterPro" id="IPR000744">
    <property type="entry name" value="NSF_attach"/>
</dbReference>
<proteinExistence type="inferred from homology"/>
<dbReference type="AlphaFoldDB" id="A0A6G1FW78"/>
<organism evidence="8">
    <name type="scientific">Eremomyces bilateralis CBS 781.70</name>
    <dbReference type="NCBI Taxonomy" id="1392243"/>
    <lineage>
        <taxon>Eukaryota</taxon>
        <taxon>Fungi</taxon>
        <taxon>Dikarya</taxon>
        <taxon>Ascomycota</taxon>
        <taxon>Pezizomycotina</taxon>
        <taxon>Dothideomycetes</taxon>
        <taxon>Dothideomycetes incertae sedis</taxon>
        <taxon>Eremomycetales</taxon>
        <taxon>Eremomycetaceae</taxon>
        <taxon>Eremomyces</taxon>
    </lineage>
</organism>
<dbReference type="Gene3D" id="1.25.40.10">
    <property type="entry name" value="Tetratricopeptide repeat domain"/>
    <property type="match status" value="1"/>
</dbReference>
<evidence type="ECO:0000256" key="1">
    <source>
        <dbReference type="ARBA" id="ARBA00004170"/>
    </source>
</evidence>
<comment type="similarity">
    <text evidence="2 7">Belongs to the SNAP family.</text>
</comment>
<dbReference type="FunFam" id="1.25.40.10:FF:000049">
    <property type="entry name" value="Alpha-soluble NSF attachment protein-like"/>
    <property type="match status" value="1"/>
</dbReference>
<protein>
    <submittedName>
        <fullName evidence="8 10">Vesicular-fusion protein sec17</fullName>
    </submittedName>
</protein>
<dbReference type="Pfam" id="PF14938">
    <property type="entry name" value="SNAP"/>
    <property type="match status" value="1"/>
</dbReference>
<evidence type="ECO:0000256" key="4">
    <source>
        <dbReference type="ARBA" id="ARBA00022892"/>
    </source>
</evidence>
<dbReference type="GO" id="GO:0005774">
    <property type="term" value="C:vacuolar membrane"/>
    <property type="evidence" value="ECO:0007669"/>
    <property type="project" value="TreeGrafter"/>
</dbReference>
<keyword evidence="3 7" id="KW-0813">Transport</keyword>
<keyword evidence="6 7" id="KW-0472">Membrane</keyword>
<keyword evidence="5 7" id="KW-0653">Protein transport</keyword>
<evidence type="ECO:0000313" key="10">
    <source>
        <dbReference type="RefSeq" id="XP_033531664.1"/>
    </source>
</evidence>
<dbReference type="PANTHER" id="PTHR13768:SF8">
    <property type="entry name" value="ALPHA-SOLUBLE NSF ATTACHMENT PROTEIN"/>
    <property type="match status" value="1"/>
</dbReference>
<sequence>MGDDPRALLAKADKAFASSSGGFSLFGGRTEKLENAVDLYTQAANAYRLQKNGKEAGLLLEKAASIQEEKLNEPDDAALTRSEASKAYRKTDPEDAARCLDRAIKHYTSRGNFRRAASMQQTLAEIYEVDIQDGKRAGGAYEAAAGWFEEDNASALANKLYLKAADIAGLEGDYYKAIEHYERVAKNSINNDLMRFSVKDYLLKAGICHLATNDLVGAGRAVEGYPEMDPSFAGTREHQLLTELLEAVKDQDTEKYADKLWQFDQMSKLNSWKTTMLLRVKKNIQEEEDDFS</sequence>
<evidence type="ECO:0000256" key="6">
    <source>
        <dbReference type="ARBA" id="ARBA00023136"/>
    </source>
</evidence>
<dbReference type="GO" id="GO:0035494">
    <property type="term" value="P:SNARE complex disassembly"/>
    <property type="evidence" value="ECO:0007669"/>
    <property type="project" value="TreeGrafter"/>
</dbReference>
<evidence type="ECO:0000256" key="3">
    <source>
        <dbReference type="ARBA" id="ARBA00022448"/>
    </source>
</evidence>
<gene>
    <name evidence="8 10" type="ORF">P152DRAFT_493249</name>
</gene>
<dbReference type="CDD" id="cd15832">
    <property type="entry name" value="SNAP"/>
    <property type="match status" value="1"/>
</dbReference>
<dbReference type="SUPFAM" id="SSF48452">
    <property type="entry name" value="TPR-like"/>
    <property type="match status" value="1"/>
</dbReference>
<dbReference type="PRINTS" id="PR00448">
    <property type="entry name" value="NSFATTACHMNT"/>
</dbReference>
<keyword evidence="4 7" id="KW-0931">ER-Golgi transport</keyword>
<accession>A0A6G1FW78</accession>
<dbReference type="GO" id="GO:0006886">
    <property type="term" value="P:intracellular protein transport"/>
    <property type="evidence" value="ECO:0007669"/>
    <property type="project" value="UniProtKB-UniRule"/>
</dbReference>
<dbReference type="RefSeq" id="XP_033531664.1">
    <property type="nucleotide sequence ID" value="XM_033682193.1"/>
</dbReference>
<reference evidence="8 10" key="1">
    <citation type="submission" date="2020-01" db="EMBL/GenBank/DDBJ databases">
        <authorList>
            <consortium name="DOE Joint Genome Institute"/>
            <person name="Haridas S."/>
            <person name="Albert R."/>
            <person name="Binder M."/>
            <person name="Bloem J."/>
            <person name="Labutti K."/>
            <person name="Salamov A."/>
            <person name="Andreopoulos B."/>
            <person name="Baker S.E."/>
            <person name="Barry K."/>
            <person name="Bills G."/>
            <person name="Bluhm B.H."/>
            <person name="Cannon C."/>
            <person name="Castanera R."/>
            <person name="Culley D.E."/>
            <person name="Daum C."/>
            <person name="Ezra D."/>
            <person name="Gonzalez J.B."/>
            <person name="Henrissat B."/>
            <person name="Kuo A."/>
            <person name="Liang C."/>
            <person name="Lipzen A."/>
            <person name="Lutzoni F."/>
            <person name="Magnuson J."/>
            <person name="Mondo S."/>
            <person name="Nolan M."/>
            <person name="Ohm R."/>
            <person name="Pangilinan J."/>
            <person name="Park H.-J."/>
            <person name="Ramirez L."/>
            <person name="Alfaro M."/>
            <person name="Sun H."/>
            <person name="Tritt A."/>
            <person name="Yoshinaga Y."/>
            <person name="Zwiers L.-H."/>
            <person name="Turgeon B.G."/>
            <person name="Goodwin S.B."/>
            <person name="Spatafora J.W."/>
            <person name="Crous P.W."/>
            <person name="Grigoriev I.V."/>
        </authorList>
    </citation>
    <scope>NUCLEOTIDE SEQUENCE</scope>
    <source>
        <strain evidence="8 10">CBS 781.70</strain>
    </source>
</reference>
<evidence type="ECO:0000313" key="9">
    <source>
        <dbReference type="Proteomes" id="UP000504638"/>
    </source>
</evidence>
<dbReference type="Proteomes" id="UP000504638">
    <property type="component" value="Unplaced"/>
</dbReference>
<dbReference type="EMBL" id="ML975168">
    <property type="protein sequence ID" value="KAF1810033.1"/>
    <property type="molecule type" value="Genomic_DNA"/>
</dbReference>
<evidence type="ECO:0000313" key="8">
    <source>
        <dbReference type="EMBL" id="KAF1810033.1"/>
    </source>
</evidence>
<dbReference type="GO" id="GO:0005483">
    <property type="term" value="F:soluble NSF attachment protein activity"/>
    <property type="evidence" value="ECO:0007669"/>
    <property type="project" value="UniProtKB-ARBA"/>
</dbReference>
<reference evidence="10" key="2">
    <citation type="submission" date="2020-04" db="EMBL/GenBank/DDBJ databases">
        <authorList>
            <consortium name="NCBI Genome Project"/>
        </authorList>
    </citation>
    <scope>NUCLEOTIDE SEQUENCE</scope>
    <source>
        <strain evidence="10">CBS 781.70</strain>
    </source>
</reference>
<comment type="function">
    <text evidence="7">Required for vesicular transport between the endoplasmic reticulum and the Golgi apparatus.</text>
</comment>